<feature type="domain" description="Man1/Src1-like C-terminal" evidence="7">
    <location>
        <begin position="403"/>
        <end position="547"/>
    </location>
</feature>
<evidence type="ECO:0000256" key="1">
    <source>
        <dbReference type="ARBA" id="ARBA00004126"/>
    </source>
</evidence>
<dbReference type="GO" id="GO:0005783">
    <property type="term" value="C:endoplasmic reticulum"/>
    <property type="evidence" value="ECO:0007669"/>
    <property type="project" value="TreeGrafter"/>
</dbReference>
<evidence type="ECO:0000256" key="5">
    <source>
        <dbReference type="ARBA" id="ARBA00023242"/>
    </source>
</evidence>
<dbReference type="GO" id="GO:0003682">
    <property type="term" value="F:chromatin binding"/>
    <property type="evidence" value="ECO:0007669"/>
    <property type="project" value="InterPro"/>
</dbReference>
<dbReference type="CDD" id="cd12935">
    <property type="entry name" value="LEM_like"/>
    <property type="match status" value="1"/>
</dbReference>
<dbReference type="InterPro" id="IPR025856">
    <property type="entry name" value="HeH/LEM_domain"/>
</dbReference>
<dbReference type="Pfam" id="PF12949">
    <property type="entry name" value="HeH"/>
    <property type="match status" value="1"/>
</dbReference>
<dbReference type="PANTHER" id="PTHR47808:SF2">
    <property type="entry name" value="LEM DOMAIN-CONTAINING PROTEIN 2"/>
    <property type="match status" value="1"/>
</dbReference>
<evidence type="ECO:0000313" key="10">
    <source>
        <dbReference type="Proteomes" id="UP001385951"/>
    </source>
</evidence>
<dbReference type="InterPro" id="IPR018996">
    <property type="entry name" value="Man1/Src1-like_C"/>
</dbReference>
<accession>A0AAW0GVN8</accession>
<evidence type="ECO:0000259" key="7">
    <source>
        <dbReference type="Pfam" id="PF09402"/>
    </source>
</evidence>
<feature type="compositionally biased region" description="Polar residues" evidence="6">
    <location>
        <begin position="305"/>
        <end position="314"/>
    </location>
</feature>
<name>A0AAW0GVN8_9APHY</name>
<feature type="region of interest" description="Disordered" evidence="6">
    <location>
        <begin position="63"/>
        <end position="315"/>
    </location>
</feature>
<dbReference type="GO" id="GO:0034399">
    <property type="term" value="C:nuclear periphery"/>
    <property type="evidence" value="ECO:0007669"/>
    <property type="project" value="TreeGrafter"/>
</dbReference>
<feature type="domain" description="HeH/LEM" evidence="8">
    <location>
        <begin position="22"/>
        <end position="56"/>
    </location>
</feature>
<keyword evidence="3" id="KW-1133">Transmembrane helix</keyword>
<sequence length="603" mass="66239">MSRLTAAQVISLGEYLEPTFDPASLTVAQLLGIFGFHNINYPSQYTKAKLIQLFNEEVKPKGNKFKKQRLKRENSIASDDGITDGVTGRPLNEAQPVRRSSRRLSRAPSQTPSEDLERPEPPKRRRSTAEPALGGPSRRRPTKPSQPVLVEESEPEELPVRKVSRNKKSSADAGSQARRVSESRHTEDSGWEDNNIFQSGAESSSPAKPSPVRPRTRRSSAMPPLRSRKSMSAPPDSPSKPKGKSRAKPESHKAPSVKPPESSFEPELPPGVSRETAKRSLRTPVPYRDRKVIEIPDDVEEMTEPGSQSQSQTLEAKLEAPQFNFEEEPVNNDVPIETEAEPEVDHEEADDGSEEQLAEGREQVLAVSKRIADGGQVVRRDSEQELDAPPMPLILRIFIAVLLLTGGSLLFNFKQESAPLGFCETGKSTNAILEVSRARWAAIESCNKANSTLLYPDDMPYVTDSIHSPVPTQTPAQSSNDDMVPEGQLVKSEPCPPLPILPVPHPSSCAKCPPHATCTPSTMTCETGFLIRPHPALIFLRLPISPSPATSNAQQSYSLPYLSDIPDANLSVSQLLYKYISLVLDGIPGVGPGRLFSQMYRRP</sequence>
<evidence type="ECO:0000256" key="4">
    <source>
        <dbReference type="ARBA" id="ARBA00023136"/>
    </source>
</evidence>
<feature type="compositionally biased region" description="Basic and acidic residues" evidence="6">
    <location>
        <begin position="179"/>
        <end position="188"/>
    </location>
</feature>
<keyword evidence="10" id="KW-1185">Reference proteome</keyword>
<dbReference type="Pfam" id="PF09402">
    <property type="entry name" value="MSC"/>
    <property type="match status" value="1"/>
</dbReference>
<dbReference type="InterPro" id="IPR044780">
    <property type="entry name" value="Heh2/Src1"/>
</dbReference>
<dbReference type="PANTHER" id="PTHR47808">
    <property type="entry name" value="INNER NUCLEAR MEMBRANE PROTEIN HEH2-RELATED"/>
    <property type="match status" value="1"/>
</dbReference>
<evidence type="ECO:0000256" key="2">
    <source>
        <dbReference type="ARBA" id="ARBA00022692"/>
    </source>
</evidence>
<dbReference type="GO" id="GO:0005637">
    <property type="term" value="C:nuclear inner membrane"/>
    <property type="evidence" value="ECO:0007669"/>
    <property type="project" value="InterPro"/>
</dbReference>
<dbReference type="AlphaFoldDB" id="A0AAW0GVN8"/>
<comment type="subcellular location">
    <subcellularLocation>
        <location evidence="1">Nucleus membrane</location>
    </subcellularLocation>
</comment>
<dbReference type="GO" id="GO:0071763">
    <property type="term" value="P:nuclear membrane organization"/>
    <property type="evidence" value="ECO:0007669"/>
    <property type="project" value="TreeGrafter"/>
</dbReference>
<keyword evidence="4" id="KW-0472">Membrane</keyword>
<evidence type="ECO:0000259" key="8">
    <source>
        <dbReference type="Pfam" id="PF12949"/>
    </source>
</evidence>
<reference evidence="9 10" key="1">
    <citation type="submission" date="2022-09" db="EMBL/GenBank/DDBJ databases">
        <authorList>
            <person name="Palmer J.M."/>
        </authorList>
    </citation>
    <scope>NUCLEOTIDE SEQUENCE [LARGE SCALE GENOMIC DNA]</scope>
    <source>
        <strain evidence="9 10">DSM 7382</strain>
    </source>
</reference>
<feature type="compositionally biased region" description="Polar residues" evidence="6">
    <location>
        <begin position="195"/>
        <end position="207"/>
    </location>
</feature>
<dbReference type="Proteomes" id="UP001385951">
    <property type="component" value="Unassembled WGS sequence"/>
</dbReference>
<evidence type="ECO:0000256" key="3">
    <source>
        <dbReference type="ARBA" id="ARBA00022989"/>
    </source>
</evidence>
<keyword evidence="2" id="KW-0812">Transmembrane</keyword>
<evidence type="ECO:0000313" key="9">
    <source>
        <dbReference type="EMBL" id="KAK7693594.1"/>
    </source>
</evidence>
<organism evidence="9 10">
    <name type="scientific">Cerrena zonata</name>
    <dbReference type="NCBI Taxonomy" id="2478898"/>
    <lineage>
        <taxon>Eukaryota</taxon>
        <taxon>Fungi</taxon>
        <taxon>Dikarya</taxon>
        <taxon>Basidiomycota</taxon>
        <taxon>Agaricomycotina</taxon>
        <taxon>Agaricomycetes</taxon>
        <taxon>Polyporales</taxon>
        <taxon>Cerrenaceae</taxon>
        <taxon>Cerrena</taxon>
    </lineage>
</organism>
<evidence type="ECO:0000256" key="6">
    <source>
        <dbReference type="SAM" id="MobiDB-lite"/>
    </source>
</evidence>
<comment type="caution">
    <text evidence="9">The sequence shown here is derived from an EMBL/GenBank/DDBJ whole genome shotgun (WGS) entry which is preliminary data.</text>
</comment>
<dbReference type="EMBL" id="JASBNA010000003">
    <property type="protein sequence ID" value="KAK7693594.1"/>
    <property type="molecule type" value="Genomic_DNA"/>
</dbReference>
<gene>
    <name evidence="9" type="ORF">QCA50_003163</name>
</gene>
<protein>
    <submittedName>
        <fullName evidence="9">Uncharacterized protein</fullName>
    </submittedName>
</protein>
<keyword evidence="5" id="KW-0539">Nucleus</keyword>
<proteinExistence type="predicted"/>